<dbReference type="Gene3D" id="2.60.40.10">
    <property type="entry name" value="Immunoglobulins"/>
    <property type="match status" value="1"/>
</dbReference>
<keyword evidence="3" id="KW-1185">Reference proteome</keyword>
<keyword evidence="1" id="KW-0732">Signal</keyword>
<evidence type="ECO:0000256" key="1">
    <source>
        <dbReference type="SAM" id="SignalP"/>
    </source>
</evidence>
<organism evidence="2 3">
    <name type="scientific">Prosthecochloris ethylica</name>
    <dbReference type="NCBI Taxonomy" id="2743976"/>
    <lineage>
        <taxon>Bacteria</taxon>
        <taxon>Pseudomonadati</taxon>
        <taxon>Chlorobiota</taxon>
        <taxon>Chlorobiia</taxon>
        <taxon>Chlorobiales</taxon>
        <taxon>Chlorobiaceae</taxon>
        <taxon>Prosthecochloris</taxon>
    </lineage>
</organism>
<proteinExistence type="predicted"/>
<feature type="chain" id="PRO_5047525173" evidence="1">
    <location>
        <begin position="23"/>
        <end position="272"/>
    </location>
</feature>
<name>A0ABR9XUT5_9CHLB</name>
<comment type="caution">
    <text evidence="2">The sequence shown here is derived from an EMBL/GenBank/DDBJ whole genome shotgun (WGS) entry which is preliminary data.</text>
</comment>
<protein>
    <submittedName>
        <fullName evidence="2">Molecular chaperone</fullName>
    </submittedName>
</protein>
<reference evidence="2 3" key="1">
    <citation type="journal article" date="2020" name="Microorganisms">
        <title>Simultaneous Genome Sequencing of Prosthecochloris ethylica and Desulfuromonas acetoxidans within a Syntrophic Mixture Reveals Unique Pili and Protein Interactions.</title>
        <authorList>
            <person name="Kyndt J.A."/>
            <person name="Van Beeumen J.J."/>
            <person name="Meyer T.E."/>
        </authorList>
    </citation>
    <scope>NUCLEOTIDE SEQUENCE [LARGE SCALE GENOMIC DNA]</scope>
    <source>
        <strain evidence="2 3">N3</strain>
    </source>
</reference>
<accession>A0ABR9XUT5</accession>
<dbReference type="RefSeq" id="WP_114608779.1">
    <property type="nucleotide sequence ID" value="NZ_JABVZQ010000010.1"/>
</dbReference>
<sequence length="272" mass="29694">MKYTIPALIICILSLCATPASAEDPPGQIAVFPSMFELEIGSRPVSESIRLKNLKKRAVTIEVDVFNWTLDSQNNLQIIPPDPQSLDQWMLINPLSFTIEPGQEQLIRFAIRPPVKPAPGEHRAIVYFTEQPSAEAETAAVQVLFKLGVGIYGYTDPVKQEARLNSLTLNRSQNRLSATISNTGNVHTRIKGSYTAWKAGSFPGFEVMNDYLEQPGADNKPEGLITSGAMTNTPVLPGTTRTITTDLPELPASAIIAVSGSMGENRIEKTFP</sequence>
<dbReference type="InterPro" id="IPR008962">
    <property type="entry name" value="PapD-like_sf"/>
</dbReference>
<evidence type="ECO:0000313" key="3">
    <source>
        <dbReference type="Proteomes" id="UP000619838"/>
    </source>
</evidence>
<dbReference type="SUPFAM" id="SSF49354">
    <property type="entry name" value="PapD-like"/>
    <property type="match status" value="1"/>
</dbReference>
<dbReference type="EMBL" id="JADGII010000033">
    <property type="protein sequence ID" value="MBF0637643.1"/>
    <property type="molecule type" value="Genomic_DNA"/>
</dbReference>
<evidence type="ECO:0000313" key="2">
    <source>
        <dbReference type="EMBL" id="MBF0637643.1"/>
    </source>
</evidence>
<dbReference type="InterPro" id="IPR013783">
    <property type="entry name" value="Ig-like_fold"/>
</dbReference>
<feature type="signal peptide" evidence="1">
    <location>
        <begin position="1"/>
        <end position="22"/>
    </location>
</feature>
<gene>
    <name evidence="2" type="ORF">INT08_10725</name>
</gene>
<dbReference type="Proteomes" id="UP000619838">
    <property type="component" value="Unassembled WGS sequence"/>
</dbReference>